<dbReference type="EMBL" id="JAIOUQ010000016">
    <property type="protein sequence ID" value="MBZ2166845.1"/>
    <property type="molecule type" value="Genomic_DNA"/>
</dbReference>
<evidence type="ECO:0000313" key="1">
    <source>
        <dbReference type="EMBL" id="MBZ2166845.1"/>
    </source>
</evidence>
<protein>
    <submittedName>
        <fullName evidence="1">Uncharacterized protein</fullName>
    </submittedName>
</protein>
<keyword evidence="2" id="KW-1185">Reference proteome</keyword>
<gene>
    <name evidence="1" type="ORF">K8N75_12445</name>
</gene>
<reference evidence="2" key="1">
    <citation type="journal article" date="2022" name="Microbiol. Resour. Announc.">
        <title>Draft Genome Sequence of a Methanogenic Archaeon from West Spitsbergen Permafrost.</title>
        <authorList>
            <person name="Trubitsyn V."/>
            <person name="Rivkina E."/>
            <person name="Shcherbakova V."/>
        </authorList>
    </citation>
    <scope>NUCLEOTIDE SEQUENCE [LARGE SCALE GENOMIC DNA]</scope>
    <source>
        <strain evidence="2">VT</strain>
    </source>
</reference>
<accession>A0A8T5V5A5</accession>
<dbReference type="Proteomes" id="UP000825933">
    <property type="component" value="Unassembled WGS sequence"/>
</dbReference>
<dbReference type="PROSITE" id="PS51257">
    <property type="entry name" value="PROKAR_LIPOPROTEIN"/>
    <property type="match status" value="1"/>
</dbReference>
<proteinExistence type="predicted"/>
<dbReference type="RefSeq" id="WP_223792390.1">
    <property type="nucleotide sequence ID" value="NZ_JAIOUQ010000016.1"/>
</dbReference>
<comment type="caution">
    <text evidence="1">The sequence shown here is derived from an EMBL/GenBank/DDBJ whole genome shotgun (WGS) entry which is preliminary data.</text>
</comment>
<dbReference type="AlphaFoldDB" id="A0A8T5V5A5"/>
<organism evidence="1 2">
    <name type="scientific">Methanobacterium spitsbergense</name>
    <dbReference type="NCBI Taxonomy" id="2874285"/>
    <lineage>
        <taxon>Archaea</taxon>
        <taxon>Methanobacteriati</taxon>
        <taxon>Methanobacteriota</taxon>
        <taxon>Methanomada group</taxon>
        <taxon>Methanobacteria</taxon>
        <taxon>Methanobacteriales</taxon>
        <taxon>Methanobacteriaceae</taxon>
        <taxon>Methanobacterium</taxon>
    </lineage>
</organism>
<sequence length="108" mass="12248">MGNISKILVAFLCLTILSCVTTATPTYAAELDLKFDNHDIGAANSWYQPVIIRNVPNRNYAWTCIGDVYYNDGKSLHYTGIVEHFYGICQHIYVQYTKGRILVVLKLD</sequence>
<evidence type="ECO:0000313" key="2">
    <source>
        <dbReference type="Proteomes" id="UP000825933"/>
    </source>
</evidence>
<name>A0A8T5V5A5_9EURY</name>